<dbReference type="Proteomes" id="UP000886501">
    <property type="component" value="Unassembled WGS sequence"/>
</dbReference>
<keyword evidence="2" id="KW-1185">Reference proteome</keyword>
<gene>
    <name evidence="1" type="ORF">BDM02DRAFT_1659186</name>
</gene>
<comment type="caution">
    <text evidence="1">The sequence shown here is derived from an EMBL/GenBank/DDBJ whole genome shotgun (WGS) entry which is preliminary data.</text>
</comment>
<accession>A0ACB6ZX72</accession>
<reference evidence="1" key="1">
    <citation type="submission" date="2019-10" db="EMBL/GenBank/DDBJ databases">
        <authorList>
            <consortium name="DOE Joint Genome Institute"/>
            <person name="Kuo A."/>
            <person name="Miyauchi S."/>
            <person name="Kiss E."/>
            <person name="Drula E."/>
            <person name="Kohler A."/>
            <person name="Sanchez-Garcia M."/>
            <person name="Andreopoulos B."/>
            <person name="Barry K.W."/>
            <person name="Bonito G."/>
            <person name="Buee M."/>
            <person name="Carver A."/>
            <person name="Chen C."/>
            <person name="Cichocki N."/>
            <person name="Clum A."/>
            <person name="Culley D."/>
            <person name="Crous P.W."/>
            <person name="Fauchery L."/>
            <person name="Girlanda M."/>
            <person name="Hayes R."/>
            <person name="Keri Z."/>
            <person name="Labutti K."/>
            <person name="Lipzen A."/>
            <person name="Lombard V."/>
            <person name="Magnuson J."/>
            <person name="Maillard F."/>
            <person name="Morin E."/>
            <person name="Murat C."/>
            <person name="Nolan M."/>
            <person name="Ohm R."/>
            <person name="Pangilinan J."/>
            <person name="Pereira M."/>
            <person name="Perotto S."/>
            <person name="Peter M."/>
            <person name="Riley R."/>
            <person name="Sitrit Y."/>
            <person name="Stielow B."/>
            <person name="Szollosi G."/>
            <person name="Zifcakova L."/>
            <person name="Stursova M."/>
            <person name="Spatafora J.W."/>
            <person name="Tedersoo L."/>
            <person name="Vaario L.-M."/>
            <person name="Yamada A."/>
            <person name="Yan M."/>
            <person name="Wang P."/>
            <person name="Xu J."/>
            <person name="Bruns T."/>
            <person name="Baldrian P."/>
            <person name="Vilgalys R."/>
            <person name="Henrissat B."/>
            <person name="Grigoriev I.V."/>
            <person name="Hibbett D."/>
            <person name="Nagy L.G."/>
            <person name="Martin F.M."/>
        </authorList>
    </citation>
    <scope>NUCLEOTIDE SEQUENCE</scope>
    <source>
        <strain evidence="1">P2</strain>
    </source>
</reference>
<protein>
    <submittedName>
        <fullName evidence="1">Uncharacterized protein</fullName>
    </submittedName>
</protein>
<evidence type="ECO:0000313" key="1">
    <source>
        <dbReference type="EMBL" id="KAF9653716.1"/>
    </source>
</evidence>
<reference evidence="1" key="2">
    <citation type="journal article" date="2020" name="Nat. Commun.">
        <title>Large-scale genome sequencing of mycorrhizal fungi provides insights into the early evolution of symbiotic traits.</title>
        <authorList>
            <person name="Miyauchi S."/>
            <person name="Kiss E."/>
            <person name="Kuo A."/>
            <person name="Drula E."/>
            <person name="Kohler A."/>
            <person name="Sanchez-Garcia M."/>
            <person name="Morin E."/>
            <person name="Andreopoulos B."/>
            <person name="Barry K.W."/>
            <person name="Bonito G."/>
            <person name="Buee M."/>
            <person name="Carver A."/>
            <person name="Chen C."/>
            <person name="Cichocki N."/>
            <person name="Clum A."/>
            <person name="Culley D."/>
            <person name="Crous P.W."/>
            <person name="Fauchery L."/>
            <person name="Girlanda M."/>
            <person name="Hayes R.D."/>
            <person name="Keri Z."/>
            <person name="LaButti K."/>
            <person name="Lipzen A."/>
            <person name="Lombard V."/>
            <person name="Magnuson J."/>
            <person name="Maillard F."/>
            <person name="Murat C."/>
            <person name="Nolan M."/>
            <person name="Ohm R.A."/>
            <person name="Pangilinan J."/>
            <person name="Pereira M.F."/>
            <person name="Perotto S."/>
            <person name="Peter M."/>
            <person name="Pfister S."/>
            <person name="Riley R."/>
            <person name="Sitrit Y."/>
            <person name="Stielow J.B."/>
            <person name="Szollosi G."/>
            <person name="Zifcakova L."/>
            <person name="Stursova M."/>
            <person name="Spatafora J.W."/>
            <person name="Tedersoo L."/>
            <person name="Vaario L.M."/>
            <person name="Yamada A."/>
            <person name="Yan M."/>
            <person name="Wang P."/>
            <person name="Xu J."/>
            <person name="Bruns T."/>
            <person name="Baldrian P."/>
            <person name="Vilgalys R."/>
            <person name="Dunand C."/>
            <person name="Henrissat B."/>
            <person name="Grigoriev I.V."/>
            <person name="Hibbett D."/>
            <person name="Nagy L.G."/>
            <person name="Martin F.M."/>
        </authorList>
    </citation>
    <scope>NUCLEOTIDE SEQUENCE</scope>
    <source>
        <strain evidence="1">P2</strain>
    </source>
</reference>
<dbReference type="EMBL" id="MU117963">
    <property type="protein sequence ID" value="KAF9653716.1"/>
    <property type="molecule type" value="Genomic_DNA"/>
</dbReference>
<proteinExistence type="predicted"/>
<organism evidence="1 2">
    <name type="scientific">Thelephora ganbajun</name>
    <name type="common">Ganba fungus</name>
    <dbReference type="NCBI Taxonomy" id="370292"/>
    <lineage>
        <taxon>Eukaryota</taxon>
        <taxon>Fungi</taxon>
        <taxon>Dikarya</taxon>
        <taxon>Basidiomycota</taxon>
        <taxon>Agaricomycotina</taxon>
        <taxon>Agaricomycetes</taxon>
        <taxon>Thelephorales</taxon>
        <taxon>Thelephoraceae</taxon>
        <taxon>Thelephora</taxon>
    </lineage>
</organism>
<evidence type="ECO:0000313" key="2">
    <source>
        <dbReference type="Proteomes" id="UP000886501"/>
    </source>
</evidence>
<name>A0ACB6ZX72_THEGA</name>
<sequence>MIDRKAAESSNIRLPVHGVPGPIQERDVDDLRSFRKAIYESVIVTAMEMARLLYGSPYEMSYRYSRDSTVNLVRNARWDVLPYAQTEPVTKPNGIQISHKSDKPNDPKMVVICVPPWDLSRLDLQDFATRKSVSAWRVAQHTLLITLIIVHCCGIGPDSR</sequence>